<dbReference type="Proteomes" id="UP001595539">
    <property type="component" value="Unassembled WGS sequence"/>
</dbReference>
<accession>A0ABV7U8Q2</accession>
<evidence type="ECO:0000313" key="3">
    <source>
        <dbReference type="Proteomes" id="UP001595539"/>
    </source>
</evidence>
<comment type="caution">
    <text evidence="2">The sequence shown here is derived from an EMBL/GenBank/DDBJ whole genome shotgun (WGS) entry which is preliminary data.</text>
</comment>
<dbReference type="EMBL" id="JBHRXY010000024">
    <property type="protein sequence ID" value="MFC3631285.1"/>
    <property type="molecule type" value="Genomic_DNA"/>
</dbReference>
<feature type="signal peptide" evidence="1">
    <location>
        <begin position="1"/>
        <end position="21"/>
    </location>
</feature>
<keyword evidence="3" id="KW-1185">Reference proteome</keyword>
<feature type="chain" id="PRO_5046516486" evidence="1">
    <location>
        <begin position="22"/>
        <end position="366"/>
    </location>
</feature>
<evidence type="ECO:0000313" key="2">
    <source>
        <dbReference type="EMBL" id="MFC3631285.1"/>
    </source>
</evidence>
<gene>
    <name evidence="2" type="ORF">ACFOM8_17755</name>
</gene>
<organism evidence="2 3">
    <name type="scientific">Paracoccus angustae</name>
    <dbReference type="NCBI Taxonomy" id="1671480"/>
    <lineage>
        <taxon>Bacteria</taxon>
        <taxon>Pseudomonadati</taxon>
        <taxon>Pseudomonadota</taxon>
        <taxon>Alphaproteobacteria</taxon>
        <taxon>Rhodobacterales</taxon>
        <taxon>Paracoccaceae</taxon>
        <taxon>Paracoccus</taxon>
    </lineage>
</organism>
<sequence length="366" mass="36979">MMTRPAFALALALVAATPALAEDSNLRAALSVLPDTAFSAIGAEVVRYVDLSALASAYGGALDREALARVLLGGGIRPVEALAVGTPESFAKKSGIDSAELAFAAGMGQPPNAVSVWGFTQGEAAATAFSSLTAHDFAERSSGMIANGEPGVMNIAGRDPADPWRGPMGQASVVALSGPTLLQAGDPAVLEPILAEGHSALDSPAGLIMLDALEAEEGTVLQAAFLGPWHGLGSGIDPAALAGKTPDEARAVLEQAAAAAAGGLPFWQGAAVADLDTEKNPAMVLALAYADCADAQVAADGAADLWREMDGTSEDLADARVAQVQPSGCAAILRVTGRDEKPRPFNQAIHALMSGNLPALRIGTGN</sequence>
<protein>
    <submittedName>
        <fullName evidence="2">Uncharacterized protein</fullName>
    </submittedName>
</protein>
<evidence type="ECO:0000256" key="1">
    <source>
        <dbReference type="SAM" id="SignalP"/>
    </source>
</evidence>
<proteinExistence type="predicted"/>
<reference evidence="3" key="1">
    <citation type="journal article" date="2019" name="Int. J. Syst. Evol. Microbiol.">
        <title>The Global Catalogue of Microorganisms (GCM) 10K type strain sequencing project: providing services to taxonomists for standard genome sequencing and annotation.</title>
        <authorList>
            <consortium name="The Broad Institute Genomics Platform"/>
            <consortium name="The Broad Institute Genome Sequencing Center for Infectious Disease"/>
            <person name="Wu L."/>
            <person name="Ma J."/>
        </authorList>
    </citation>
    <scope>NUCLEOTIDE SEQUENCE [LARGE SCALE GENOMIC DNA]</scope>
    <source>
        <strain evidence="3">KCTC 42473</strain>
    </source>
</reference>
<name>A0ABV7U8Q2_9RHOB</name>
<keyword evidence="1" id="KW-0732">Signal</keyword>